<dbReference type="RefSeq" id="XP_013265948.1">
    <property type="nucleotide sequence ID" value="XM_013410494.1"/>
</dbReference>
<feature type="compositionally biased region" description="Low complexity" evidence="1">
    <location>
        <begin position="188"/>
        <end position="201"/>
    </location>
</feature>
<dbReference type="Pfam" id="PF10469">
    <property type="entry name" value="AKAP7_NLS"/>
    <property type="match status" value="1"/>
</dbReference>
<protein>
    <recommendedName>
        <fullName evidence="2">A-kinase anchor protein 7-like phosphoesterase domain-containing protein</fullName>
    </recommendedName>
</protein>
<dbReference type="EMBL" id="AMGV01000001">
    <property type="protein sequence ID" value="KEF63358.1"/>
    <property type="molecule type" value="Genomic_DNA"/>
</dbReference>
<dbReference type="GO" id="GO:0006307">
    <property type="term" value="P:DNA alkylation repair"/>
    <property type="evidence" value="ECO:0007669"/>
    <property type="project" value="InterPro"/>
</dbReference>
<feature type="domain" description="A-kinase anchor protein 7-like phosphoesterase" evidence="2">
    <location>
        <begin position="19"/>
        <end position="305"/>
    </location>
</feature>
<feature type="region of interest" description="Disordered" evidence="1">
    <location>
        <begin position="351"/>
        <end position="370"/>
    </location>
</feature>
<comment type="caution">
    <text evidence="3">The sequence shown here is derived from an EMBL/GenBank/DDBJ whole genome shotgun (WGS) entry which is preliminary data.</text>
</comment>
<dbReference type="GO" id="GO:0006355">
    <property type="term" value="P:regulation of DNA-templated transcription"/>
    <property type="evidence" value="ECO:0007669"/>
    <property type="project" value="TreeGrafter"/>
</dbReference>
<dbReference type="InterPro" id="IPR009210">
    <property type="entry name" value="ASCC1"/>
</dbReference>
<evidence type="ECO:0000313" key="3">
    <source>
        <dbReference type="EMBL" id="KEF63358.1"/>
    </source>
</evidence>
<organism evidence="3 4">
    <name type="scientific">Exophiala aquamarina CBS 119918</name>
    <dbReference type="NCBI Taxonomy" id="1182545"/>
    <lineage>
        <taxon>Eukaryota</taxon>
        <taxon>Fungi</taxon>
        <taxon>Dikarya</taxon>
        <taxon>Ascomycota</taxon>
        <taxon>Pezizomycotina</taxon>
        <taxon>Eurotiomycetes</taxon>
        <taxon>Chaetothyriomycetidae</taxon>
        <taxon>Chaetothyriales</taxon>
        <taxon>Herpotrichiellaceae</taxon>
        <taxon>Exophiala</taxon>
    </lineage>
</organism>
<feature type="compositionally biased region" description="Basic and acidic residues" evidence="1">
    <location>
        <begin position="154"/>
        <end position="175"/>
    </location>
</feature>
<name>A0A072PVK4_9EURO</name>
<dbReference type="OrthoDB" id="277832at2759"/>
<dbReference type="PANTHER" id="PTHR13360">
    <property type="entry name" value="ACTIVATING SIGNAL COINTEGRATOR 1 COMPLEX SUBUNIT 1"/>
    <property type="match status" value="1"/>
</dbReference>
<dbReference type="GO" id="GO:0005634">
    <property type="term" value="C:nucleus"/>
    <property type="evidence" value="ECO:0007669"/>
    <property type="project" value="TreeGrafter"/>
</dbReference>
<feature type="region of interest" description="Disordered" evidence="1">
    <location>
        <begin position="154"/>
        <end position="215"/>
    </location>
</feature>
<dbReference type="STRING" id="1182545.A0A072PVK4"/>
<reference evidence="3 4" key="1">
    <citation type="submission" date="2013-03" db="EMBL/GenBank/DDBJ databases">
        <title>The Genome Sequence of Exophiala aquamarina CBS 119918.</title>
        <authorList>
            <consortium name="The Broad Institute Genomics Platform"/>
            <person name="Cuomo C."/>
            <person name="de Hoog S."/>
            <person name="Gorbushina A."/>
            <person name="Walker B."/>
            <person name="Young S.K."/>
            <person name="Zeng Q."/>
            <person name="Gargeya S."/>
            <person name="Fitzgerald M."/>
            <person name="Haas B."/>
            <person name="Abouelleil A."/>
            <person name="Allen A.W."/>
            <person name="Alvarado L."/>
            <person name="Arachchi H.M."/>
            <person name="Berlin A.M."/>
            <person name="Chapman S.B."/>
            <person name="Gainer-Dewar J."/>
            <person name="Goldberg J."/>
            <person name="Griggs A."/>
            <person name="Gujja S."/>
            <person name="Hansen M."/>
            <person name="Howarth C."/>
            <person name="Imamovic A."/>
            <person name="Ireland A."/>
            <person name="Larimer J."/>
            <person name="McCowan C."/>
            <person name="Murphy C."/>
            <person name="Pearson M."/>
            <person name="Poon T.W."/>
            <person name="Priest M."/>
            <person name="Roberts A."/>
            <person name="Saif S."/>
            <person name="Shea T."/>
            <person name="Sisk P."/>
            <person name="Sykes S."/>
            <person name="Wortman J."/>
            <person name="Nusbaum C."/>
            <person name="Birren B."/>
        </authorList>
    </citation>
    <scope>NUCLEOTIDE SEQUENCE [LARGE SCALE GENOMIC DNA]</scope>
    <source>
        <strain evidence="3 4">CBS 119918</strain>
    </source>
</reference>
<evidence type="ECO:0000259" key="2">
    <source>
        <dbReference type="Pfam" id="PF10469"/>
    </source>
</evidence>
<sequence>MAPKKGKFAKPIRAHIKWTHFVCLPLATEASVPQLKESLANFRHLTTKTEDAAWGSAGRTASEHVRSSSLPKQQISHDEDRNSTSELVDQSSTPGSQDLRKIPTGAHRPPGTLHLTLGVMDLSAKEDMERALRLLEDLDYVDLLRQAETMVKGRQLERENRRKERLSEDKAHDETPTSAAPLESLHRSISPPSLSSPFSKSNDVTSPTQDLPTPISVTLHGLGTFPSPRSSRAFFAHAHDPSKRLQTFAELVRQRFMNVALITDTRPLVLHATVANLIYVKGKKAQGGKAREIDAREILRFFNHLEKDDESGFNQQQPLEPSEGGVAELSHSQSKGAPDSATTHLSLSSTLLDPQSSANTGDDNEPQGHIWARDIKIDRVRICKMGADPCDIPDWGMEYKYIGERIFLP</sequence>
<evidence type="ECO:0000313" key="4">
    <source>
        <dbReference type="Proteomes" id="UP000027920"/>
    </source>
</evidence>
<feature type="region of interest" description="Disordered" evidence="1">
    <location>
        <begin position="309"/>
        <end position="344"/>
    </location>
</feature>
<dbReference type="InterPro" id="IPR009097">
    <property type="entry name" value="Cyclic_Pdiesterase"/>
</dbReference>
<dbReference type="HOGENOM" id="CLU_038379_1_0_1"/>
<accession>A0A072PVK4</accession>
<dbReference type="Proteomes" id="UP000027920">
    <property type="component" value="Unassembled WGS sequence"/>
</dbReference>
<dbReference type="Gene3D" id="3.90.1140.10">
    <property type="entry name" value="Cyclic phosphodiesterase"/>
    <property type="match status" value="1"/>
</dbReference>
<feature type="compositionally biased region" description="Polar residues" evidence="1">
    <location>
        <begin position="84"/>
        <end position="96"/>
    </location>
</feature>
<dbReference type="GeneID" id="25276282"/>
<gene>
    <name evidence="3" type="ORF">A1O9_01335</name>
</gene>
<dbReference type="SUPFAM" id="SSF55144">
    <property type="entry name" value="LigT-like"/>
    <property type="match status" value="1"/>
</dbReference>
<keyword evidence="4" id="KW-1185">Reference proteome</keyword>
<dbReference type="AlphaFoldDB" id="A0A072PVK4"/>
<evidence type="ECO:0000256" key="1">
    <source>
        <dbReference type="SAM" id="MobiDB-lite"/>
    </source>
</evidence>
<proteinExistence type="predicted"/>
<dbReference type="InterPro" id="IPR019510">
    <property type="entry name" value="AKAP7-like_phosphoesterase"/>
</dbReference>
<feature type="region of interest" description="Disordered" evidence="1">
    <location>
        <begin position="53"/>
        <end position="112"/>
    </location>
</feature>
<feature type="compositionally biased region" description="Polar residues" evidence="1">
    <location>
        <begin position="202"/>
        <end position="211"/>
    </location>
</feature>
<dbReference type="PANTHER" id="PTHR13360:SF1">
    <property type="entry name" value="ACTIVATING SIGNAL COINTEGRATOR 1 COMPLEX SUBUNIT 1"/>
    <property type="match status" value="1"/>
</dbReference>
<dbReference type="VEuPathDB" id="FungiDB:A1O9_01335"/>